<protein>
    <submittedName>
        <fullName evidence="2">Glyoxalase/bleomycin resistance/extradiol dioxygenase family protein</fullName>
    </submittedName>
</protein>
<dbReference type="Proteomes" id="UP000819052">
    <property type="component" value="Unassembled WGS sequence"/>
</dbReference>
<dbReference type="EMBL" id="VVIW01000015">
    <property type="protein sequence ID" value="NHZ42902.1"/>
    <property type="molecule type" value="Genomic_DNA"/>
</dbReference>
<dbReference type="PROSITE" id="PS51819">
    <property type="entry name" value="VOC"/>
    <property type="match status" value="1"/>
</dbReference>
<dbReference type="InterPro" id="IPR029068">
    <property type="entry name" value="Glyas_Bleomycin-R_OHBP_Dase"/>
</dbReference>
<feature type="domain" description="VOC" evidence="1">
    <location>
        <begin position="3"/>
        <end position="128"/>
    </location>
</feature>
<evidence type="ECO:0000313" key="3">
    <source>
        <dbReference type="Proteomes" id="UP000819052"/>
    </source>
</evidence>
<name>A0ABX0MF51_9BURK</name>
<proteinExistence type="predicted"/>
<keyword evidence="3" id="KW-1185">Reference proteome</keyword>
<keyword evidence="2" id="KW-0560">Oxidoreductase</keyword>
<accession>A0ABX0MF51</accession>
<dbReference type="Gene3D" id="3.10.180.10">
    <property type="entry name" value="2,3-Dihydroxybiphenyl 1,2-Dioxygenase, domain 1"/>
    <property type="match status" value="1"/>
</dbReference>
<dbReference type="Pfam" id="PF00903">
    <property type="entry name" value="Glyoxalase"/>
    <property type="match status" value="1"/>
</dbReference>
<comment type="caution">
    <text evidence="2">The sequence shown here is derived from an EMBL/GenBank/DDBJ whole genome shotgun (WGS) entry which is preliminary data.</text>
</comment>
<dbReference type="PANTHER" id="PTHR36503">
    <property type="entry name" value="BLR2520 PROTEIN"/>
    <property type="match status" value="1"/>
</dbReference>
<dbReference type="SUPFAM" id="SSF54593">
    <property type="entry name" value="Glyoxalase/Bleomycin resistance protein/Dihydroxybiphenyl dioxygenase"/>
    <property type="match status" value="1"/>
</dbReference>
<dbReference type="GO" id="GO:0051213">
    <property type="term" value="F:dioxygenase activity"/>
    <property type="evidence" value="ECO:0007669"/>
    <property type="project" value="UniProtKB-KW"/>
</dbReference>
<reference evidence="2 3" key="1">
    <citation type="submission" date="2019-09" db="EMBL/GenBank/DDBJ databases">
        <title>Taxonomy of Antarctic Massilia spp.: description of Massilia rubra sp. nov., Massilia aquatica sp. nov., Massilia mucilaginosa sp. nov., Massilia frigida sp. nov. isolated from streams, lakes and regoliths.</title>
        <authorList>
            <person name="Holochova P."/>
            <person name="Sedlacek I."/>
            <person name="Kralova S."/>
            <person name="Maslanova I."/>
            <person name="Busse H.-J."/>
            <person name="Stankova E."/>
            <person name="Vrbovska V."/>
            <person name="Kovarovic V."/>
            <person name="Bartak M."/>
            <person name="Svec P."/>
            <person name="Pantucek R."/>
        </authorList>
    </citation>
    <scope>NUCLEOTIDE SEQUENCE [LARGE SCALE GENOMIC DNA]</scope>
    <source>
        <strain evidence="2 3">CCM 8693</strain>
    </source>
</reference>
<dbReference type="RefSeq" id="WP_167078892.1">
    <property type="nucleotide sequence ID" value="NZ_VVIW01000015.1"/>
</dbReference>
<sequence length="132" mass="14486">MNKQIIFNLPVRDLGKSKAFFEALGFGFNPAMSSDSAAFMNIVDGSIHAMLMTEDFFASFTSKRVVRALEANEVIICLSCESAQEVDSLIAKASAAGARIPHPPEDHGFMYDQGFEDPDGHLWNLVWVAEDA</sequence>
<organism evidence="2 3">
    <name type="scientific">Massilia aquatica</name>
    <dbReference type="NCBI Taxonomy" id="2609000"/>
    <lineage>
        <taxon>Bacteria</taxon>
        <taxon>Pseudomonadati</taxon>
        <taxon>Pseudomonadota</taxon>
        <taxon>Betaproteobacteria</taxon>
        <taxon>Burkholderiales</taxon>
        <taxon>Oxalobacteraceae</taxon>
        <taxon>Telluria group</taxon>
        <taxon>Massilia</taxon>
    </lineage>
</organism>
<dbReference type="InterPro" id="IPR037523">
    <property type="entry name" value="VOC_core"/>
</dbReference>
<keyword evidence="2" id="KW-0223">Dioxygenase</keyword>
<gene>
    <name evidence="2" type="ORF">F1609_22395</name>
</gene>
<dbReference type="PANTHER" id="PTHR36503:SF2">
    <property type="entry name" value="BLR2408 PROTEIN"/>
    <property type="match status" value="1"/>
</dbReference>
<dbReference type="InterPro" id="IPR004360">
    <property type="entry name" value="Glyas_Fos-R_dOase_dom"/>
</dbReference>
<evidence type="ECO:0000313" key="2">
    <source>
        <dbReference type="EMBL" id="NHZ42902.1"/>
    </source>
</evidence>
<evidence type="ECO:0000259" key="1">
    <source>
        <dbReference type="PROSITE" id="PS51819"/>
    </source>
</evidence>